<gene>
    <name evidence="4" type="ORF">OVA965_LOCUS32763</name>
    <name evidence="5" type="ORF">TMI583_LOCUS33627</name>
</gene>
<feature type="domain" description="Apple" evidence="3">
    <location>
        <begin position="31"/>
        <end position="104"/>
    </location>
</feature>
<dbReference type="EMBL" id="CAJNOK010025842">
    <property type="protein sequence ID" value="CAF1395005.1"/>
    <property type="molecule type" value="Genomic_DNA"/>
</dbReference>
<evidence type="ECO:0000313" key="5">
    <source>
        <dbReference type="EMBL" id="CAF4202430.1"/>
    </source>
</evidence>
<keyword evidence="2" id="KW-1015">Disulfide bond</keyword>
<dbReference type="InterPro" id="IPR000177">
    <property type="entry name" value="Apple"/>
</dbReference>
<dbReference type="AlphaFoldDB" id="A0A8S2F920"/>
<name>A0A8S2F920_9BILA</name>
<evidence type="ECO:0000313" key="6">
    <source>
        <dbReference type="Proteomes" id="UP000677228"/>
    </source>
</evidence>
<evidence type="ECO:0000256" key="1">
    <source>
        <dbReference type="ARBA" id="ARBA00022737"/>
    </source>
</evidence>
<dbReference type="Gene3D" id="3.50.4.10">
    <property type="entry name" value="Hepatocyte Growth Factor"/>
    <property type="match status" value="1"/>
</dbReference>
<accession>A0A8S2F920</accession>
<dbReference type="SUPFAM" id="SSF57414">
    <property type="entry name" value="Hairpin loop containing domain-like"/>
    <property type="match status" value="1"/>
</dbReference>
<comment type="caution">
    <text evidence="4">The sequence shown here is derived from an EMBL/GenBank/DDBJ whole genome shotgun (WGS) entry which is preliminary data.</text>
</comment>
<evidence type="ECO:0000313" key="4">
    <source>
        <dbReference type="EMBL" id="CAF1395005.1"/>
    </source>
</evidence>
<proteinExistence type="predicted"/>
<dbReference type="Proteomes" id="UP000677228">
    <property type="component" value="Unassembled WGS sequence"/>
</dbReference>
<dbReference type="Pfam" id="PF00024">
    <property type="entry name" value="PAN_1"/>
    <property type="match status" value="1"/>
</dbReference>
<dbReference type="EMBL" id="CAJOBA010047554">
    <property type="protein sequence ID" value="CAF4202430.1"/>
    <property type="molecule type" value="Genomic_DNA"/>
</dbReference>
<keyword evidence="1" id="KW-0677">Repeat</keyword>
<dbReference type="InterPro" id="IPR003609">
    <property type="entry name" value="Pan_app"/>
</dbReference>
<evidence type="ECO:0000259" key="3">
    <source>
        <dbReference type="SMART" id="SM00223"/>
    </source>
</evidence>
<dbReference type="Proteomes" id="UP000682733">
    <property type="component" value="Unassembled WGS sequence"/>
</dbReference>
<evidence type="ECO:0000256" key="2">
    <source>
        <dbReference type="ARBA" id="ARBA00023157"/>
    </source>
</evidence>
<dbReference type="SMART" id="SM00223">
    <property type="entry name" value="APPLE"/>
    <property type="match status" value="1"/>
</dbReference>
<dbReference type="GO" id="GO:0006508">
    <property type="term" value="P:proteolysis"/>
    <property type="evidence" value="ECO:0007669"/>
    <property type="project" value="InterPro"/>
</dbReference>
<dbReference type="GO" id="GO:0005576">
    <property type="term" value="C:extracellular region"/>
    <property type="evidence" value="ECO:0007669"/>
    <property type="project" value="InterPro"/>
</dbReference>
<protein>
    <recommendedName>
        <fullName evidence="3">Apple domain-containing protein</fullName>
    </recommendedName>
</protein>
<reference evidence="4" key="1">
    <citation type="submission" date="2021-02" db="EMBL/GenBank/DDBJ databases">
        <authorList>
            <person name="Nowell W R."/>
        </authorList>
    </citation>
    <scope>NUCLEOTIDE SEQUENCE</scope>
</reference>
<organism evidence="4 6">
    <name type="scientific">Didymodactylos carnosus</name>
    <dbReference type="NCBI Taxonomy" id="1234261"/>
    <lineage>
        <taxon>Eukaryota</taxon>
        <taxon>Metazoa</taxon>
        <taxon>Spiralia</taxon>
        <taxon>Gnathifera</taxon>
        <taxon>Rotifera</taxon>
        <taxon>Eurotatoria</taxon>
        <taxon>Bdelloidea</taxon>
        <taxon>Philodinida</taxon>
        <taxon>Philodinidae</taxon>
        <taxon>Didymodactylos</taxon>
    </lineage>
</organism>
<sequence>MQQNDYFVLYTMLMIVDHAKSQALQPPTRFELQLFGTSFIPANLIELVNIESVLSEIHCTRICYNEPRCRTFDYDTKSFQCRLFEGKWGIFQMKSPGIYRKHPCQLPALRVQHQLQVQRQRRLPVQQVQHQVMPFLF</sequence>